<dbReference type="GeneID" id="39752385"/>
<protein>
    <submittedName>
        <fullName evidence="1">Uncharacterized protein</fullName>
    </submittedName>
</protein>
<dbReference type="Proteomes" id="UP000295223">
    <property type="component" value="Plasmid pSA20130280.1"/>
</dbReference>
<accession>A0A4P7M7L5</accession>
<dbReference type="EMBL" id="CP038594">
    <property type="protein sequence ID" value="QBY65742.1"/>
    <property type="molecule type" value="Genomic_DNA"/>
</dbReference>
<reference evidence="1 2" key="1">
    <citation type="submission" date="2019-04" db="EMBL/GenBank/DDBJ databases">
        <title>Development of a multi-locus typing scheme for an Enterobacteriaceae linear plasmid that mediates inter-species transfer of flagella.</title>
        <authorList>
            <person name="Robertson J."/>
            <person name="Lin J."/>
            <person name="Wren-Hedegus A."/>
            <person name="Arya G."/>
            <person name="Carrillo C."/>
            <person name="Nash J.H.E."/>
        </authorList>
    </citation>
    <scope>NUCLEOTIDE SEQUENCE [LARGE SCALE GENOMIC DNA]</scope>
    <source>
        <strain evidence="1 2">SA20130280</strain>
        <plasmid evidence="2">psa20130280.1</plasmid>
    </source>
</reference>
<dbReference type="AlphaFoldDB" id="A0A4P7M7L5"/>
<name>A0A4P7M7L5_SALSE</name>
<gene>
    <name evidence="1" type="ORF">E5F22_24070</name>
</gene>
<geneLocation type="plasmid" evidence="2">
    <name>psa20130280.1</name>
</geneLocation>
<evidence type="ECO:0000313" key="2">
    <source>
        <dbReference type="Proteomes" id="UP000295223"/>
    </source>
</evidence>
<proteinExistence type="predicted"/>
<organism evidence="1 2">
    <name type="scientific">Salmonella senftenberg</name>
    <dbReference type="NCBI Taxonomy" id="28150"/>
    <lineage>
        <taxon>Bacteria</taxon>
        <taxon>Pseudomonadati</taxon>
        <taxon>Pseudomonadota</taxon>
        <taxon>Gammaproteobacteria</taxon>
        <taxon>Enterobacterales</taxon>
        <taxon>Enterobacteriaceae</taxon>
        <taxon>Salmonella</taxon>
    </lineage>
</organism>
<keyword evidence="1" id="KW-0614">Plasmid</keyword>
<dbReference type="RefSeq" id="WP_085280895.1">
    <property type="nucleotide sequence ID" value="NZ_CP038592.1"/>
</dbReference>
<evidence type="ECO:0000313" key="1">
    <source>
        <dbReference type="EMBL" id="QBY65742.1"/>
    </source>
</evidence>
<sequence length="124" mass="14378">MIKRYSERLAELELLQNRLLLSFRTDDDDYILTVCRQISDTGLNLKYSNTDYIFHYINCCSYHREPSFIVIGLLLSLQAKKTVMAYRLFKKLYIDKKDSHSLTDNIQRTAGSLLSVMNGKESAA</sequence>